<feature type="region of interest" description="Disordered" evidence="1">
    <location>
        <begin position="42"/>
        <end position="80"/>
    </location>
</feature>
<dbReference type="AlphaFoldDB" id="A0A9W6YSN8"/>
<name>A0A9W6YSN8_AMBMO</name>
<gene>
    <name evidence="2" type="ORF">Amon01_000414100</name>
</gene>
<proteinExistence type="predicted"/>
<dbReference type="Proteomes" id="UP001165063">
    <property type="component" value="Unassembled WGS sequence"/>
</dbReference>
<evidence type="ECO:0000313" key="3">
    <source>
        <dbReference type="Proteomes" id="UP001165063"/>
    </source>
</evidence>
<keyword evidence="3" id="KW-1185">Reference proteome</keyword>
<reference evidence="2" key="1">
    <citation type="submission" date="2023-04" db="EMBL/GenBank/DDBJ databases">
        <title>Ambrosiozyma monospora NBRC 1965.</title>
        <authorList>
            <person name="Ichikawa N."/>
            <person name="Sato H."/>
            <person name="Tonouchi N."/>
        </authorList>
    </citation>
    <scope>NUCLEOTIDE SEQUENCE</scope>
    <source>
        <strain evidence="2">NBRC 1965</strain>
    </source>
</reference>
<accession>A0A9W6YSN8</accession>
<sequence>MESIMMLTSPLEYQFDQADDEGRSKEGSAFSPDLAITVHGAIQLKHEQVPRRRTKERDSCCPPTSSHKEGPTGASVSLSQ</sequence>
<comment type="caution">
    <text evidence="2">The sequence shown here is derived from an EMBL/GenBank/DDBJ whole genome shotgun (WGS) entry which is preliminary data.</text>
</comment>
<protein>
    <submittedName>
        <fullName evidence="2">Unnamed protein product</fullName>
    </submittedName>
</protein>
<evidence type="ECO:0000256" key="1">
    <source>
        <dbReference type="SAM" id="MobiDB-lite"/>
    </source>
</evidence>
<evidence type="ECO:0000313" key="2">
    <source>
        <dbReference type="EMBL" id="GMG32504.1"/>
    </source>
</evidence>
<feature type="compositionally biased region" description="Basic and acidic residues" evidence="1">
    <location>
        <begin position="44"/>
        <end position="59"/>
    </location>
</feature>
<dbReference type="EMBL" id="BSXU01001934">
    <property type="protein sequence ID" value="GMG32504.1"/>
    <property type="molecule type" value="Genomic_DNA"/>
</dbReference>
<organism evidence="2 3">
    <name type="scientific">Ambrosiozyma monospora</name>
    <name type="common">Yeast</name>
    <name type="synonym">Endomycopsis monosporus</name>
    <dbReference type="NCBI Taxonomy" id="43982"/>
    <lineage>
        <taxon>Eukaryota</taxon>
        <taxon>Fungi</taxon>
        <taxon>Dikarya</taxon>
        <taxon>Ascomycota</taxon>
        <taxon>Saccharomycotina</taxon>
        <taxon>Pichiomycetes</taxon>
        <taxon>Pichiales</taxon>
        <taxon>Pichiaceae</taxon>
        <taxon>Ambrosiozyma</taxon>
    </lineage>
</organism>